<organism evidence="8 9">
    <name type="scientific">Aestuariibaculum sediminum</name>
    <dbReference type="NCBI Taxonomy" id="2770637"/>
    <lineage>
        <taxon>Bacteria</taxon>
        <taxon>Pseudomonadati</taxon>
        <taxon>Bacteroidota</taxon>
        <taxon>Flavobacteriia</taxon>
        <taxon>Flavobacteriales</taxon>
        <taxon>Flavobacteriaceae</taxon>
    </lineage>
</organism>
<dbReference type="UniPathway" id="UPA00002">
    <property type="reaction ID" value="UER00468"/>
</dbReference>
<dbReference type="NCBIfam" id="TIGR00126">
    <property type="entry name" value="deoC"/>
    <property type="match status" value="1"/>
</dbReference>
<comment type="subcellular location">
    <subcellularLocation>
        <location evidence="7">Cytoplasm</location>
    </subcellularLocation>
</comment>
<dbReference type="PANTHER" id="PTHR10889">
    <property type="entry name" value="DEOXYRIBOSE-PHOSPHATE ALDOLASE"/>
    <property type="match status" value="1"/>
</dbReference>
<dbReference type="GO" id="GO:0016052">
    <property type="term" value="P:carbohydrate catabolic process"/>
    <property type="evidence" value="ECO:0007669"/>
    <property type="project" value="TreeGrafter"/>
</dbReference>
<dbReference type="Proteomes" id="UP000600588">
    <property type="component" value="Unassembled WGS sequence"/>
</dbReference>
<dbReference type="CDD" id="cd00959">
    <property type="entry name" value="DeoC"/>
    <property type="match status" value="1"/>
</dbReference>
<proteinExistence type="inferred from homology"/>
<comment type="caution">
    <text evidence="8">The sequence shown here is derived from an EMBL/GenBank/DDBJ whole genome shotgun (WGS) entry which is preliminary data.</text>
</comment>
<dbReference type="EC" id="4.1.2.4" evidence="7"/>
<keyword evidence="2 7" id="KW-0963">Cytoplasm</keyword>
<evidence type="ECO:0000256" key="5">
    <source>
        <dbReference type="ARBA" id="ARBA00048791"/>
    </source>
</evidence>
<evidence type="ECO:0000256" key="7">
    <source>
        <dbReference type="HAMAP-Rule" id="MF_00114"/>
    </source>
</evidence>
<evidence type="ECO:0000256" key="2">
    <source>
        <dbReference type="ARBA" id="ARBA00022490"/>
    </source>
</evidence>
<evidence type="ECO:0000256" key="4">
    <source>
        <dbReference type="ARBA" id="ARBA00023270"/>
    </source>
</evidence>
<feature type="active site" description="Proton donor/acceptor" evidence="7">
    <location>
        <position position="89"/>
    </location>
</feature>
<dbReference type="PIRSF" id="PIRSF001357">
    <property type="entry name" value="DeoC"/>
    <property type="match status" value="1"/>
</dbReference>
<feature type="active site" description="Schiff-base intermediate with acetaldehyde" evidence="7">
    <location>
        <position position="151"/>
    </location>
</feature>
<dbReference type="Pfam" id="PF01791">
    <property type="entry name" value="DeoC"/>
    <property type="match status" value="1"/>
</dbReference>
<gene>
    <name evidence="7 8" type="primary">deoC</name>
    <name evidence="8" type="ORF">ICJ83_11495</name>
</gene>
<name>A0A8J6Q2X4_9FLAO</name>
<dbReference type="GO" id="GO:0004139">
    <property type="term" value="F:deoxyribose-phosphate aldolase activity"/>
    <property type="evidence" value="ECO:0007669"/>
    <property type="project" value="UniProtKB-UniRule"/>
</dbReference>
<accession>A0A8J6Q2X4</accession>
<dbReference type="GO" id="GO:0006018">
    <property type="term" value="P:2-deoxyribose 1-phosphate catabolic process"/>
    <property type="evidence" value="ECO:0007669"/>
    <property type="project" value="UniProtKB-UniRule"/>
</dbReference>
<dbReference type="GO" id="GO:0005737">
    <property type="term" value="C:cytoplasm"/>
    <property type="evidence" value="ECO:0007669"/>
    <property type="project" value="UniProtKB-SubCell"/>
</dbReference>
<keyword evidence="3 7" id="KW-0456">Lyase</keyword>
<dbReference type="FunFam" id="3.20.20.70:FF:000044">
    <property type="entry name" value="Deoxyribose-phosphate aldolase"/>
    <property type="match status" value="1"/>
</dbReference>
<protein>
    <recommendedName>
        <fullName evidence="7">Deoxyribose-phosphate aldolase</fullName>
        <shortName evidence="7">DERA</shortName>
        <ecNumber evidence="7">4.1.2.4</ecNumber>
    </recommendedName>
    <alternativeName>
        <fullName evidence="7">2-deoxy-D-ribose 5-phosphate aldolase</fullName>
    </alternativeName>
    <alternativeName>
        <fullName evidence="7">Phosphodeoxyriboaldolase</fullName>
        <shortName evidence="7">Deoxyriboaldolase</shortName>
    </alternativeName>
</protein>
<dbReference type="SUPFAM" id="SSF51569">
    <property type="entry name" value="Aldolase"/>
    <property type="match status" value="1"/>
</dbReference>
<comment type="catalytic activity">
    <reaction evidence="5 7">
        <text>2-deoxy-D-ribose 5-phosphate = D-glyceraldehyde 3-phosphate + acetaldehyde</text>
        <dbReference type="Rhea" id="RHEA:12821"/>
        <dbReference type="ChEBI" id="CHEBI:15343"/>
        <dbReference type="ChEBI" id="CHEBI:59776"/>
        <dbReference type="ChEBI" id="CHEBI:62877"/>
        <dbReference type="EC" id="4.1.2.4"/>
    </reaction>
</comment>
<dbReference type="SMART" id="SM01133">
    <property type="entry name" value="DeoC"/>
    <property type="match status" value="1"/>
</dbReference>
<comment type="function">
    <text evidence="6 7">Catalyzes a reversible aldol reaction between acetaldehyde and D-glyceraldehyde 3-phosphate to generate 2-deoxy-D-ribose 5-phosphate.</text>
</comment>
<dbReference type="GO" id="GO:0009264">
    <property type="term" value="P:deoxyribonucleotide catabolic process"/>
    <property type="evidence" value="ECO:0007669"/>
    <property type="project" value="UniProtKB-UniRule"/>
</dbReference>
<evidence type="ECO:0000256" key="6">
    <source>
        <dbReference type="ARBA" id="ARBA00056337"/>
    </source>
</evidence>
<evidence type="ECO:0000256" key="1">
    <source>
        <dbReference type="ARBA" id="ARBA00010936"/>
    </source>
</evidence>
<evidence type="ECO:0000256" key="3">
    <source>
        <dbReference type="ARBA" id="ARBA00023239"/>
    </source>
</evidence>
<sequence length="224" mass="24664">MYLSQYIEYTLLKPTTTEREIIDLCYEAIEHNYHVICINSSFVPLAAQFLKDSNTKVCSVIGFPFGAMSTQAKVFEAKKAIEDGAQEIEMVINLGFLRSKNYVSVFKDISDVKSAIGDTTLKVVLEISELNKNEIVKACEICVDANVDYIKTSSGFSKGGATLTATKIIKKTIKDAVKIDACGDIVDLETGMKYLEAGVHRIGFDAILSKKTKKAKTISYKTTA</sequence>
<dbReference type="EMBL" id="JACVXB010000004">
    <property type="protein sequence ID" value="MBD0832759.1"/>
    <property type="molecule type" value="Genomic_DNA"/>
</dbReference>
<dbReference type="Gene3D" id="3.20.20.70">
    <property type="entry name" value="Aldolase class I"/>
    <property type="match status" value="1"/>
</dbReference>
<dbReference type="HAMAP" id="MF_00114">
    <property type="entry name" value="DeoC_type1"/>
    <property type="match status" value="1"/>
</dbReference>
<comment type="caution">
    <text evidence="7">Lacks conserved residue(s) required for the propagation of feature annotation.</text>
</comment>
<comment type="similarity">
    <text evidence="1 7">Belongs to the DeoC/FbaB aldolase family. DeoC type 1 subfamily.</text>
</comment>
<dbReference type="PANTHER" id="PTHR10889:SF1">
    <property type="entry name" value="DEOXYRIBOSE-PHOSPHATE ALDOLASE"/>
    <property type="match status" value="1"/>
</dbReference>
<dbReference type="InterPro" id="IPR028581">
    <property type="entry name" value="DeoC_typeI"/>
</dbReference>
<evidence type="ECO:0000313" key="8">
    <source>
        <dbReference type="EMBL" id="MBD0832759.1"/>
    </source>
</evidence>
<dbReference type="InterPro" id="IPR013785">
    <property type="entry name" value="Aldolase_TIM"/>
</dbReference>
<reference evidence="8 9" key="1">
    <citation type="submission" date="2020-09" db="EMBL/GenBank/DDBJ databases">
        <title>TT11 complete genome.</title>
        <authorList>
            <person name="Wu Z."/>
        </authorList>
    </citation>
    <scope>NUCLEOTIDE SEQUENCE [LARGE SCALE GENOMIC DNA]</scope>
    <source>
        <strain evidence="8 9">TT11</strain>
    </source>
</reference>
<evidence type="ECO:0000313" key="9">
    <source>
        <dbReference type="Proteomes" id="UP000600588"/>
    </source>
</evidence>
<dbReference type="InterPro" id="IPR011343">
    <property type="entry name" value="DeoC"/>
</dbReference>
<dbReference type="RefSeq" id="WP_188230542.1">
    <property type="nucleotide sequence ID" value="NZ_JACVXB010000004.1"/>
</dbReference>
<dbReference type="InterPro" id="IPR002915">
    <property type="entry name" value="DeoC/FbaB/LacD_aldolase"/>
</dbReference>
<keyword evidence="4 7" id="KW-0704">Schiff base</keyword>
<dbReference type="AlphaFoldDB" id="A0A8J6Q2X4"/>
<keyword evidence="9" id="KW-1185">Reference proteome</keyword>
<comment type="pathway">
    <text evidence="7">Carbohydrate degradation; 2-deoxy-D-ribose 1-phosphate degradation; D-glyceraldehyde 3-phosphate and acetaldehyde from 2-deoxy-alpha-D-ribose 1-phosphate: step 2/2.</text>
</comment>